<dbReference type="NCBIfam" id="TIGR00515">
    <property type="entry name" value="accD"/>
    <property type="match status" value="1"/>
</dbReference>
<keyword evidence="5 7" id="KW-0862">Zinc</keyword>
<dbReference type="GO" id="GO:0003989">
    <property type="term" value="F:acetyl-CoA carboxylase activity"/>
    <property type="evidence" value="ECO:0007669"/>
    <property type="project" value="InterPro"/>
</dbReference>
<protein>
    <recommendedName>
        <fullName evidence="7">Acetyl-coenzyme A carboxylase carboxyl transferase subunit beta, chloroplastic</fullName>
        <shortName evidence="7">ACCase subunit beta</shortName>
        <shortName evidence="7">Acetyl-CoA carboxylase carboxyltransferase subunit beta</shortName>
        <ecNumber evidence="7">2.1.3.15</ecNumber>
    </recommendedName>
</protein>
<dbReference type="GO" id="GO:0009317">
    <property type="term" value="C:acetyl-CoA carboxylase complex"/>
    <property type="evidence" value="ECO:0007669"/>
    <property type="project" value="InterPro"/>
</dbReference>
<comment type="subunit">
    <text evidence="7">Acetyl-CoA carboxylase is a heterohexamer composed of biotin carboxyl carrier protein, biotin carboxylase and two subunits each of ACCase subunit alpha and ACCase plastid-coded subunit beta (accD).</text>
</comment>
<proteinExistence type="inferred from homology"/>
<evidence type="ECO:0000313" key="9">
    <source>
        <dbReference type="EMBL" id="QCD16479.1"/>
    </source>
</evidence>
<dbReference type="GeneID" id="40494066"/>
<dbReference type="GO" id="GO:0006633">
    <property type="term" value="P:fatty acid biosynthetic process"/>
    <property type="evidence" value="ECO:0007669"/>
    <property type="project" value="UniProtKB-KW"/>
</dbReference>
<comment type="subunit">
    <text evidence="1">Acetyl-CoA carboxylase is a heterohexamer composed of biotin carboxyl carrier protein, biotin carboxylase and 2 subunits each of ACCase subunit alpha and ACCase plastid-coded subunit beta (accD).</text>
</comment>
<comment type="pathway">
    <text evidence="7">Lipid metabolism; malonyl-CoA biosynthesis; malonyl-CoA from acetyl-CoA: step 1/1.</text>
</comment>
<evidence type="ECO:0000259" key="8">
    <source>
        <dbReference type="PROSITE" id="PS50980"/>
    </source>
</evidence>
<evidence type="ECO:0000256" key="1">
    <source>
        <dbReference type="ARBA" id="ARBA00011842"/>
    </source>
</evidence>
<reference evidence="9" key="1">
    <citation type="submission" date="2018-10" db="EMBL/GenBank/DDBJ databases">
        <authorList>
            <person name="Tan W."/>
            <person name="Gao H."/>
        </authorList>
    </citation>
    <scope>NUCLEOTIDE SEQUENCE</scope>
</reference>
<feature type="binding site" evidence="7">
    <location>
        <position position="233"/>
    </location>
    <ligand>
        <name>Zn(2+)</name>
        <dbReference type="ChEBI" id="CHEBI:29105"/>
    </ligand>
</feature>
<dbReference type="InterPro" id="IPR000438">
    <property type="entry name" value="Acetyl_CoA_COase_Trfase_b_su"/>
</dbReference>
<comment type="similarity">
    <text evidence="7">Belongs to the AccD/PCCB family.</text>
</comment>
<dbReference type="PRINTS" id="PR01070">
    <property type="entry name" value="ACCCTRFRASEB"/>
</dbReference>
<keyword evidence="2 7" id="KW-0808">Transferase</keyword>
<sequence length="474" mass="53720">MQKWWFNSMLFNRKLEYKCELSKSMDSLGPIDYTSLSEDPKILTDIDKKIHRWNDSDNSNYSYFDYLVGASNIQDFLSDKTFLVRDNKRNSYSIYFDIENKTLGINNDHSMYDTQFSWNNTINSCINSCIDSYLHSQICIDSFILGDIDKYNESYFYSYIFGKGRNCSESDNFSSSIITSTNDTNDSDSTIGESSNNLDESKKYKHLWIECENCYGLNYQKFFKSKMNICEYCGYHLKMGSSDRIELSIDSGTWNPMDEDMVSLDPIEFHSEEEPYKDRIDSYQRKTGLTEAVQTGTGQLNGIPVAIGIMDFQFMGGSMGSAVGEKITRLVEYATNQLLPLILVCASGGARMQEGSLSLMQMAKISSALYDYQTNKKLFYVSILTSPTTGGVTASFGMLGDIIIAEPNAYIAFAGKRVIEQTLNKAVPEGSQAAEYLFHKGLFDSIVPRNLLKGVLSELFEFHNFFSLAKNDKA</sequence>
<comment type="catalytic activity">
    <reaction evidence="7">
        <text>N(6)-carboxybiotinyl-L-lysyl-[protein] + acetyl-CoA = N(6)-biotinyl-L-lysyl-[protein] + malonyl-CoA</text>
        <dbReference type="Rhea" id="RHEA:54728"/>
        <dbReference type="Rhea" id="RHEA-COMP:10505"/>
        <dbReference type="Rhea" id="RHEA-COMP:10506"/>
        <dbReference type="ChEBI" id="CHEBI:57288"/>
        <dbReference type="ChEBI" id="CHEBI:57384"/>
        <dbReference type="ChEBI" id="CHEBI:83144"/>
        <dbReference type="ChEBI" id="CHEBI:83145"/>
        <dbReference type="EC" id="2.1.3.15"/>
    </reaction>
</comment>
<gene>
    <name evidence="7 9" type="primary">accD</name>
</gene>
<comment type="function">
    <text evidence="7">Component of the acetyl coenzyme A carboxylase (ACC) complex. Biotin carboxylase (BC) catalyzes the carboxylation of biotin on its carrier protein (BCCP) and then the CO(2) group is transferred by the transcarboxylase to acetyl-CoA to form malonyl-CoA.</text>
</comment>
<feature type="zinc finger region" description="C4-type" evidence="7">
    <location>
        <begin position="211"/>
        <end position="233"/>
    </location>
</feature>
<comment type="subcellular location">
    <subcellularLocation>
        <location evidence="7">Plastid</location>
        <location evidence="7">Chloroplast stroma</location>
    </subcellularLocation>
</comment>
<keyword evidence="6 7" id="KW-0067">ATP-binding</keyword>
<dbReference type="SUPFAM" id="SSF52096">
    <property type="entry name" value="ClpP/crotonase"/>
    <property type="match status" value="1"/>
</dbReference>
<dbReference type="AlphaFoldDB" id="A0A4D6JF46"/>
<dbReference type="RefSeq" id="YP_009649382.1">
    <property type="nucleotide sequence ID" value="NC_042700.1"/>
</dbReference>
<keyword evidence="7" id="KW-0444">Lipid biosynthesis</keyword>
<dbReference type="GO" id="GO:0008270">
    <property type="term" value="F:zinc ion binding"/>
    <property type="evidence" value="ECO:0007669"/>
    <property type="project" value="UniProtKB-UniRule"/>
</dbReference>
<dbReference type="Pfam" id="PF01039">
    <property type="entry name" value="Carboxyl_trans"/>
    <property type="match status" value="1"/>
</dbReference>
<keyword evidence="4 7" id="KW-0863">Zinc-finger</keyword>
<keyword evidence="7" id="KW-0275">Fatty acid biosynthesis</keyword>
<dbReference type="EMBL" id="MK069582">
    <property type="protein sequence ID" value="QCD16479.1"/>
    <property type="molecule type" value="Genomic_DNA"/>
</dbReference>
<accession>A0A4D6JF46</accession>
<evidence type="ECO:0000256" key="6">
    <source>
        <dbReference type="ARBA" id="ARBA00022840"/>
    </source>
</evidence>
<dbReference type="GO" id="GO:0009570">
    <property type="term" value="C:chloroplast stroma"/>
    <property type="evidence" value="ECO:0007669"/>
    <property type="project" value="UniProtKB-SubCell"/>
</dbReference>
<evidence type="ECO:0000256" key="2">
    <source>
        <dbReference type="ARBA" id="ARBA00022679"/>
    </source>
</evidence>
<evidence type="ECO:0000256" key="5">
    <source>
        <dbReference type="ARBA" id="ARBA00022833"/>
    </source>
</evidence>
<name>A0A4D6JF46_CULCO</name>
<organism evidence="9">
    <name type="scientific">Cullen corylifolium</name>
    <name type="common">Malaysian scurfpea</name>
    <name type="synonym">Psoralea corylifolia</name>
    <dbReference type="NCBI Taxonomy" id="429560"/>
    <lineage>
        <taxon>Eukaryota</taxon>
        <taxon>Viridiplantae</taxon>
        <taxon>Streptophyta</taxon>
        <taxon>Embryophyta</taxon>
        <taxon>Tracheophyta</taxon>
        <taxon>Spermatophyta</taxon>
        <taxon>Magnoliopsida</taxon>
        <taxon>eudicotyledons</taxon>
        <taxon>Gunneridae</taxon>
        <taxon>Pentapetalae</taxon>
        <taxon>rosids</taxon>
        <taxon>fabids</taxon>
        <taxon>Fabales</taxon>
        <taxon>Fabaceae</taxon>
        <taxon>Papilionoideae</taxon>
        <taxon>50 kb inversion clade</taxon>
        <taxon>NPAAA clade</taxon>
        <taxon>indigoferoid/millettioid clade</taxon>
        <taxon>Psoraleeae</taxon>
        <taxon>Cullen</taxon>
    </lineage>
</organism>
<dbReference type="GO" id="GO:0016743">
    <property type="term" value="F:carboxyl- or carbamoyltransferase activity"/>
    <property type="evidence" value="ECO:0007669"/>
    <property type="project" value="UniProtKB-UniRule"/>
</dbReference>
<comment type="cofactor">
    <cofactor evidence="7">
        <name>Zn(2+)</name>
        <dbReference type="ChEBI" id="CHEBI:29105"/>
    </cofactor>
    <text evidence="7">Binds 1 zinc ion per subunit.</text>
</comment>
<keyword evidence="9" id="KW-0934">Plastid</keyword>
<feature type="binding site" evidence="7">
    <location>
        <position position="211"/>
    </location>
    <ligand>
        <name>Zn(2+)</name>
        <dbReference type="ChEBI" id="CHEBI:29105"/>
    </ligand>
</feature>
<dbReference type="InterPro" id="IPR034733">
    <property type="entry name" value="AcCoA_carboxyl_beta"/>
</dbReference>
<keyword evidence="9" id="KW-0150">Chloroplast</keyword>
<keyword evidence="7" id="KW-0479">Metal-binding</keyword>
<dbReference type="PANTHER" id="PTHR42995:SF5">
    <property type="entry name" value="ACETYL-COENZYME A CARBOXYLASE CARBOXYL TRANSFERASE SUBUNIT BETA, CHLOROPLASTIC"/>
    <property type="match status" value="1"/>
</dbReference>
<feature type="binding site" evidence="7">
    <location>
        <position position="230"/>
    </location>
    <ligand>
        <name>Zn(2+)</name>
        <dbReference type="ChEBI" id="CHEBI:29105"/>
    </ligand>
</feature>
<dbReference type="PROSITE" id="PS50980">
    <property type="entry name" value="COA_CT_NTER"/>
    <property type="match status" value="1"/>
</dbReference>
<evidence type="ECO:0000256" key="4">
    <source>
        <dbReference type="ARBA" id="ARBA00022771"/>
    </source>
</evidence>
<keyword evidence="7" id="KW-0443">Lipid metabolism</keyword>
<dbReference type="HAMAP" id="MF_01395">
    <property type="entry name" value="AcetylCoA_CT_beta"/>
    <property type="match status" value="1"/>
</dbReference>
<evidence type="ECO:0000256" key="7">
    <source>
        <dbReference type="HAMAP-Rule" id="MF_01395"/>
    </source>
</evidence>
<keyword evidence="3 7" id="KW-0547">Nucleotide-binding</keyword>
<feature type="domain" description="CoA carboxyltransferase N-terminal" evidence="8">
    <location>
        <begin position="207"/>
        <end position="474"/>
    </location>
</feature>
<dbReference type="PANTHER" id="PTHR42995">
    <property type="entry name" value="ACETYL-COENZYME A CARBOXYLASE CARBOXYL TRANSFERASE SUBUNIT BETA, CHLOROPLASTIC"/>
    <property type="match status" value="1"/>
</dbReference>
<dbReference type="EC" id="2.1.3.15" evidence="7"/>
<feature type="binding site" evidence="7">
    <location>
        <position position="214"/>
    </location>
    <ligand>
        <name>Zn(2+)</name>
        <dbReference type="ChEBI" id="CHEBI:29105"/>
    </ligand>
</feature>
<dbReference type="GO" id="GO:0005524">
    <property type="term" value="F:ATP binding"/>
    <property type="evidence" value="ECO:0007669"/>
    <property type="project" value="UniProtKB-KW"/>
</dbReference>
<keyword evidence="7" id="KW-0276">Fatty acid metabolism</keyword>
<dbReference type="UniPathway" id="UPA00655">
    <property type="reaction ID" value="UER00711"/>
</dbReference>
<dbReference type="GO" id="GO:2001295">
    <property type="term" value="P:malonyl-CoA biosynthetic process"/>
    <property type="evidence" value="ECO:0007669"/>
    <property type="project" value="UniProtKB-UniRule"/>
</dbReference>
<dbReference type="Gene3D" id="3.90.226.10">
    <property type="entry name" value="2-enoyl-CoA Hydratase, Chain A, domain 1"/>
    <property type="match status" value="1"/>
</dbReference>
<dbReference type="InterPro" id="IPR011762">
    <property type="entry name" value="COA_CT_N"/>
</dbReference>
<dbReference type="InterPro" id="IPR029045">
    <property type="entry name" value="ClpP/crotonase-like_dom_sf"/>
</dbReference>
<evidence type="ECO:0000256" key="3">
    <source>
        <dbReference type="ARBA" id="ARBA00022741"/>
    </source>
</evidence>
<geneLocation type="chloroplast" evidence="9"/>